<gene>
    <name evidence="2" type="ORF">SFOMI_3661</name>
</gene>
<protein>
    <submittedName>
        <fullName evidence="2">Flp pilus assembly protein RcpC</fullName>
    </submittedName>
</protein>
<name>A0A292ZI51_SPHSA</name>
<dbReference type="AlphaFoldDB" id="A0A292ZI51"/>
<dbReference type="Proteomes" id="UP000221538">
    <property type="component" value="Unassembled WGS sequence"/>
</dbReference>
<evidence type="ECO:0000313" key="2">
    <source>
        <dbReference type="EMBL" id="GAY23097.1"/>
    </source>
</evidence>
<dbReference type="EMBL" id="BEWI01000032">
    <property type="protein sequence ID" value="GAY23097.1"/>
    <property type="molecule type" value="Genomic_DNA"/>
</dbReference>
<feature type="domain" description="SAF" evidence="1">
    <location>
        <begin position="54"/>
        <end position="120"/>
    </location>
</feature>
<accession>A0A292ZI51</accession>
<dbReference type="SMART" id="SM00858">
    <property type="entry name" value="SAF"/>
    <property type="match status" value="1"/>
</dbReference>
<dbReference type="CDD" id="cd11614">
    <property type="entry name" value="SAF_CpaB_FlgA_like"/>
    <property type="match status" value="1"/>
</dbReference>
<dbReference type="InterPro" id="IPR031571">
    <property type="entry name" value="RcpC_dom"/>
</dbReference>
<dbReference type="InterPro" id="IPR013974">
    <property type="entry name" value="SAF"/>
</dbReference>
<dbReference type="NCBIfam" id="TIGR03177">
    <property type="entry name" value="pilus_cpaB"/>
    <property type="match status" value="1"/>
</dbReference>
<comment type="caution">
    <text evidence="2">The sequence shown here is derived from an EMBL/GenBank/DDBJ whole genome shotgun (WGS) entry which is preliminary data.</text>
</comment>
<dbReference type="Pfam" id="PF08666">
    <property type="entry name" value="SAF"/>
    <property type="match status" value="1"/>
</dbReference>
<organism evidence="2 3">
    <name type="scientific">Sphingobium fuliginis (strain ATCC 27551)</name>
    <dbReference type="NCBI Taxonomy" id="336203"/>
    <lineage>
        <taxon>Bacteria</taxon>
        <taxon>Pseudomonadati</taxon>
        <taxon>Pseudomonadota</taxon>
        <taxon>Alphaproteobacteria</taxon>
        <taxon>Sphingomonadales</taxon>
        <taxon>Sphingomonadaceae</taxon>
        <taxon>Sphingobium</taxon>
    </lineage>
</organism>
<sequence length="346" mass="35455">MREANFIMDAKKIVLLVGALIIAVTTALLARNMLSSSSAPQAGASSMPVEADQPHVLVATKALPVGTILDAESFRFQPWPKDLVEQAYYIKGQADPQKLVGSVIRTAISAGQPMTLGSVIKPGDRGFLAAALGPGMRAVTVPVSAQNSVAGFVFPGDRVDLMLTQSVSGGGEGEPLKVSETILRNLRVLATDQRMDALGADGKPVVQTYSNVTIEVTPKIAEKIAVAQTIGSLSLSLRSLADNSSELDAAIAGSDVDLPDGSNPNAEKKLLASIAARPVDKGSTYSTGADVSRYQRSSVPAKPLQAMAAGGAPVIGAPVGGGIVGQGPVIRVARGTSVTVVPVGGK</sequence>
<dbReference type="Pfam" id="PF16976">
    <property type="entry name" value="RcpC"/>
    <property type="match status" value="1"/>
</dbReference>
<evidence type="ECO:0000313" key="3">
    <source>
        <dbReference type="Proteomes" id="UP000221538"/>
    </source>
</evidence>
<evidence type="ECO:0000259" key="1">
    <source>
        <dbReference type="SMART" id="SM00858"/>
    </source>
</evidence>
<proteinExistence type="predicted"/>
<dbReference type="InterPro" id="IPR017592">
    <property type="entry name" value="Pilus_assmbl_Flp-typ_CpaB"/>
</dbReference>
<reference evidence="2 3" key="1">
    <citation type="journal article" date="2013" name="Biodegradation">
        <title>Occurrence of 4-tert-butylphenol (4-t-BP) biodegradation in an aquatic sample caused by the presence of Spirodela polyrrhiza and isolation of a 4-t-BP-utilizing bacterium.</title>
        <authorList>
            <person name="Ogata Y."/>
            <person name="Toyama T."/>
            <person name="Yu N."/>
            <person name="Wang X."/>
            <person name="Sei K."/>
            <person name="Ike M."/>
        </authorList>
    </citation>
    <scope>NUCLEOTIDE SEQUENCE [LARGE SCALE GENOMIC DNA]</scope>
    <source>
        <strain evidence="2 3">OMI</strain>
    </source>
</reference>
<reference evidence="2 3" key="2">
    <citation type="journal article" date="2013" name="Environ. Sci. Technol.">
        <title>The 4-tert-butylphenol-utilizing bacterium Sphingobium fuliginis OMI can degrade bisphenols via phenolic ring hydroxylation and meta-cleavage pathway.</title>
        <authorList>
            <person name="Ogata Y."/>
            <person name="Goda S."/>
            <person name="Toyama T."/>
            <person name="Sei K."/>
            <person name="Ike M."/>
        </authorList>
    </citation>
    <scope>NUCLEOTIDE SEQUENCE [LARGE SCALE GENOMIC DNA]</scope>
    <source>
        <strain evidence="2 3">OMI</strain>
    </source>
</reference>